<dbReference type="Gene3D" id="1.20.1280.50">
    <property type="match status" value="1"/>
</dbReference>
<dbReference type="EMBL" id="SEOQ01000865">
    <property type="protein sequence ID" value="TFY56020.1"/>
    <property type="molecule type" value="Genomic_DNA"/>
</dbReference>
<dbReference type="SUPFAM" id="SSF52058">
    <property type="entry name" value="L domain-like"/>
    <property type="match status" value="1"/>
</dbReference>
<dbReference type="OrthoDB" id="3365698at2759"/>
<sequence length="655" mass="73113">MATHSSGSSSSRHEDPKSLAISTPSPIDQLPPEVLERVFLYCVDDASVAIADIRDHRWCFSTTKALYWIRITYVCRRWRRIAIGYPMLWTHVPGLLSAKWITAFFQRSTPFPLDIDIALDHWFKDQDLLPLLQGEHHRIRQLYVCFRGGGDYLLFYDLSTNLGSLISYLVAQASMPMLESFAIDVGFLASRGFQFPVSAFEKNAPCLRELSLSHGIYLRGPSVLNALLHLHYHIRCSLEDMASVGAIMPNLQTLELGCFYANGITQPGPPCLPSLRWLKVCHWDCSLSYLPIVFHLAPNVEEILILKCSKEEERVASAQSKLSNVPSSLRELSISLDAMNQARALTSIPLLPSVHLRLQVGFGGAGNHVYGDLADLLANQFHRGPSAGGVEDATNFSVRGLALRYEKGTFALQCFRQSDNSDAVLTISYPASATESSLSGTRSLCNILPFQNVHTIHLQVSPGDNASHSSWMAVLRCMPHIRDLRLVQSAVAQVLLEVVNFAKRRRDVEGQKSKKGIPLLKYALPSLQRLVLERPQTAKALLEHPIWIFELLDRLLSDPKKPVVDDDQQQTAMAQTKGKRKQKQKQEQGQKQKKQKKKANGETGGQDSGSRVVDIAPMPTSWSLDEVVLMACGLAPRDVKVLEMHVRRVVVIRST</sequence>
<dbReference type="AlphaFoldDB" id="A0A4Y9Y109"/>
<gene>
    <name evidence="2" type="ORF">EVG20_g9096</name>
</gene>
<dbReference type="Gene3D" id="3.80.10.10">
    <property type="entry name" value="Ribonuclease Inhibitor"/>
    <property type="match status" value="1"/>
</dbReference>
<feature type="region of interest" description="Disordered" evidence="1">
    <location>
        <begin position="1"/>
        <end position="25"/>
    </location>
</feature>
<name>A0A4Y9Y109_9AGAM</name>
<keyword evidence="3" id="KW-1185">Reference proteome</keyword>
<proteinExistence type="predicted"/>
<evidence type="ECO:0000313" key="3">
    <source>
        <dbReference type="Proteomes" id="UP000298327"/>
    </source>
</evidence>
<accession>A0A4Y9Y109</accession>
<organism evidence="2 3">
    <name type="scientific">Dentipellis fragilis</name>
    <dbReference type="NCBI Taxonomy" id="205917"/>
    <lineage>
        <taxon>Eukaryota</taxon>
        <taxon>Fungi</taxon>
        <taxon>Dikarya</taxon>
        <taxon>Basidiomycota</taxon>
        <taxon>Agaricomycotina</taxon>
        <taxon>Agaricomycetes</taxon>
        <taxon>Russulales</taxon>
        <taxon>Hericiaceae</taxon>
        <taxon>Dentipellis</taxon>
    </lineage>
</organism>
<evidence type="ECO:0000256" key="1">
    <source>
        <dbReference type="SAM" id="MobiDB-lite"/>
    </source>
</evidence>
<protein>
    <submittedName>
        <fullName evidence="2">Uncharacterized protein</fullName>
    </submittedName>
</protein>
<feature type="region of interest" description="Disordered" evidence="1">
    <location>
        <begin position="560"/>
        <end position="614"/>
    </location>
</feature>
<dbReference type="InterPro" id="IPR032675">
    <property type="entry name" value="LRR_dom_sf"/>
</dbReference>
<reference evidence="2 3" key="1">
    <citation type="submission" date="2019-02" db="EMBL/GenBank/DDBJ databases">
        <title>Genome sequencing of the rare red list fungi Dentipellis fragilis.</title>
        <authorList>
            <person name="Buettner E."/>
            <person name="Kellner H."/>
        </authorList>
    </citation>
    <scope>NUCLEOTIDE SEQUENCE [LARGE SCALE GENOMIC DNA]</scope>
    <source>
        <strain evidence="2 3">DSM 105465</strain>
    </source>
</reference>
<evidence type="ECO:0000313" key="2">
    <source>
        <dbReference type="EMBL" id="TFY56020.1"/>
    </source>
</evidence>
<comment type="caution">
    <text evidence="2">The sequence shown here is derived from an EMBL/GenBank/DDBJ whole genome shotgun (WGS) entry which is preliminary data.</text>
</comment>
<dbReference type="Proteomes" id="UP000298327">
    <property type="component" value="Unassembled WGS sequence"/>
</dbReference>
<feature type="compositionally biased region" description="Low complexity" evidence="1">
    <location>
        <begin position="1"/>
        <end position="10"/>
    </location>
</feature>
<dbReference type="STRING" id="205917.A0A4Y9Y109"/>